<accession>A0A9P6M268</accession>
<gene>
    <name evidence="2" type="ORF">BGZ65_002647</name>
</gene>
<dbReference type="AlphaFoldDB" id="A0A9P6M268"/>
<comment type="caution">
    <text evidence="2">The sequence shown here is derived from an EMBL/GenBank/DDBJ whole genome shotgun (WGS) entry which is preliminary data.</text>
</comment>
<evidence type="ECO:0000256" key="1">
    <source>
        <dbReference type="SAM" id="MobiDB-lite"/>
    </source>
</evidence>
<evidence type="ECO:0000313" key="3">
    <source>
        <dbReference type="Proteomes" id="UP000749646"/>
    </source>
</evidence>
<feature type="region of interest" description="Disordered" evidence="1">
    <location>
        <begin position="102"/>
        <end position="138"/>
    </location>
</feature>
<name>A0A9P6M268_9FUNG</name>
<feature type="region of interest" description="Disordered" evidence="1">
    <location>
        <begin position="316"/>
        <end position="335"/>
    </location>
</feature>
<dbReference type="EMBL" id="JAAAHW010006283">
    <property type="protein sequence ID" value="KAF9963520.1"/>
    <property type="molecule type" value="Genomic_DNA"/>
</dbReference>
<feature type="compositionally biased region" description="Low complexity" evidence="1">
    <location>
        <begin position="104"/>
        <end position="138"/>
    </location>
</feature>
<proteinExistence type="predicted"/>
<evidence type="ECO:0000313" key="2">
    <source>
        <dbReference type="EMBL" id="KAF9963520.1"/>
    </source>
</evidence>
<reference evidence="2" key="1">
    <citation type="journal article" date="2020" name="Fungal Divers.">
        <title>Resolving the Mortierellaceae phylogeny through synthesis of multi-gene phylogenetics and phylogenomics.</title>
        <authorList>
            <person name="Vandepol N."/>
            <person name="Liber J."/>
            <person name="Desiro A."/>
            <person name="Na H."/>
            <person name="Kennedy M."/>
            <person name="Barry K."/>
            <person name="Grigoriev I.V."/>
            <person name="Miller A.N."/>
            <person name="O'Donnell K."/>
            <person name="Stajich J.E."/>
            <person name="Bonito G."/>
        </authorList>
    </citation>
    <scope>NUCLEOTIDE SEQUENCE</scope>
    <source>
        <strain evidence="2">MES-2147</strain>
    </source>
</reference>
<keyword evidence="3" id="KW-1185">Reference proteome</keyword>
<organism evidence="2 3">
    <name type="scientific">Modicella reniformis</name>
    <dbReference type="NCBI Taxonomy" id="1440133"/>
    <lineage>
        <taxon>Eukaryota</taxon>
        <taxon>Fungi</taxon>
        <taxon>Fungi incertae sedis</taxon>
        <taxon>Mucoromycota</taxon>
        <taxon>Mortierellomycotina</taxon>
        <taxon>Mortierellomycetes</taxon>
        <taxon>Mortierellales</taxon>
        <taxon>Mortierellaceae</taxon>
        <taxon>Modicella</taxon>
    </lineage>
</organism>
<dbReference type="OrthoDB" id="2447334at2759"/>
<sequence>MMPRRLAVAIFGDRPTKTNLCAIGYLVDMRLSPAPSASEFASFIRARLPDTQQSTLATIWLQFKEYFGSDDTTVPEDIRDLMDVQSTINGFRDASYLEPEEPAISTTSALSPPITASSPSSSRRSSSSGSTNSNTLGPAATIKMREEFEKHYVTFGGSSWQLTSNAEVDQVVAEHIRTLPYESTLHSFIIENVNTILHLFPAATDKDELKKVLVERSGEGLVKLSAEELHCLNLYDKPPRDLDKLLAGGWANLTMPAEGPTPDDEFRRIVHCCLQHIHLIYKQGGFSLPREQSESWFVNKLWGFMNIMFDSEGDLDHQPGEVSSQSSSLRKNRGRTFEKLLPGRKTDGLISAAVTRLEICTIEAAKKDNGASKRCQIPGRWPKI</sequence>
<dbReference type="Proteomes" id="UP000749646">
    <property type="component" value="Unassembled WGS sequence"/>
</dbReference>
<protein>
    <submittedName>
        <fullName evidence="2">Uncharacterized protein</fullName>
    </submittedName>
</protein>